<sequence length="395" mass="41337">MSQSSTGATAASTVTRLLSVGVVLALVVAAALTLFGNGDRTYVTASFPRTVSLYEGSDVRILGVPVGQVEKVTPKGTQVEVRLWVDGKHPVPADAQAVIVTPAIVGDRYVQLTPAYTGGEKLVDGARLDATRTAVPLELDEIYQSIDDLTVALGPEGANADGALSRLLDATARNFGGQGKQFNETIRNLGQLTGTLDDNKDALFGTVDELGEFVGVLAENDDTVRAFNQSLAGAADLLEGEREDLATALDNLGVALGEVGTFVRENRGVLRENITGLKRLSRILVKQRDALTEVLDVAPLALNNLFHTYNPATGTLDTRANITEALGQIQAGPGAFLCGLLLQLPGGKQGCDLLKGLLPAGSANRPAPGAGEEPRPPVDVERVDRTLGGLLGGDR</sequence>
<evidence type="ECO:0000259" key="2">
    <source>
        <dbReference type="Pfam" id="PF02470"/>
    </source>
</evidence>
<proteinExistence type="predicted"/>
<dbReference type="PANTHER" id="PTHR33371">
    <property type="entry name" value="INTERMEMBRANE PHOSPHOLIPID TRANSPORT SYSTEM BINDING PROTEIN MLAD-RELATED"/>
    <property type="match status" value="1"/>
</dbReference>
<protein>
    <submittedName>
        <fullName evidence="4">Phospholipid/cholesterol/gamma-HCH transport system substrate-binding protein</fullName>
    </submittedName>
</protein>
<feature type="region of interest" description="Disordered" evidence="1">
    <location>
        <begin position="364"/>
        <end position="395"/>
    </location>
</feature>
<dbReference type="PANTHER" id="PTHR33371:SF4">
    <property type="entry name" value="INTERMEMBRANE PHOSPHOLIPID TRANSPORT SYSTEM BINDING PROTEIN MLAD"/>
    <property type="match status" value="1"/>
</dbReference>
<dbReference type="InterPro" id="IPR024516">
    <property type="entry name" value="Mce_C"/>
</dbReference>
<dbReference type="RefSeq" id="WP_306825023.1">
    <property type="nucleotide sequence ID" value="NZ_JAUSQM010000001.1"/>
</dbReference>
<evidence type="ECO:0000313" key="5">
    <source>
        <dbReference type="Proteomes" id="UP001240447"/>
    </source>
</evidence>
<evidence type="ECO:0000256" key="1">
    <source>
        <dbReference type="SAM" id="MobiDB-lite"/>
    </source>
</evidence>
<comment type="caution">
    <text evidence="4">The sequence shown here is derived from an EMBL/GenBank/DDBJ whole genome shotgun (WGS) entry which is preliminary data.</text>
</comment>
<reference evidence="4 5" key="1">
    <citation type="submission" date="2023-07" db="EMBL/GenBank/DDBJ databases">
        <title>Sequencing the genomes of 1000 actinobacteria strains.</title>
        <authorList>
            <person name="Klenk H.-P."/>
        </authorList>
    </citation>
    <scope>NUCLEOTIDE SEQUENCE [LARGE SCALE GENOMIC DNA]</scope>
    <source>
        <strain evidence="4 5">GD13</strain>
    </source>
</reference>
<name>A0ABT9NNY9_9ACTN</name>
<dbReference type="EMBL" id="JAUSQM010000001">
    <property type="protein sequence ID" value="MDP9821987.1"/>
    <property type="molecule type" value="Genomic_DNA"/>
</dbReference>
<feature type="domain" description="Mce/MlaD" evidence="2">
    <location>
        <begin position="41"/>
        <end position="114"/>
    </location>
</feature>
<dbReference type="InterPro" id="IPR052336">
    <property type="entry name" value="MlaD_Phospholipid_Transporter"/>
</dbReference>
<gene>
    <name evidence="4" type="ORF">J2S59_001796</name>
</gene>
<feature type="domain" description="Mammalian cell entry C-terminal" evidence="3">
    <location>
        <begin position="120"/>
        <end position="297"/>
    </location>
</feature>
<organism evidence="4 5">
    <name type="scientific">Nocardioides massiliensis</name>
    <dbReference type="NCBI Taxonomy" id="1325935"/>
    <lineage>
        <taxon>Bacteria</taxon>
        <taxon>Bacillati</taxon>
        <taxon>Actinomycetota</taxon>
        <taxon>Actinomycetes</taxon>
        <taxon>Propionibacteriales</taxon>
        <taxon>Nocardioidaceae</taxon>
        <taxon>Nocardioides</taxon>
    </lineage>
</organism>
<dbReference type="Pfam" id="PF02470">
    <property type="entry name" value="MlaD"/>
    <property type="match status" value="1"/>
</dbReference>
<dbReference type="NCBIfam" id="TIGR00996">
    <property type="entry name" value="Mtu_fam_mce"/>
    <property type="match status" value="1"/>
</dbReference>
<evidence type="ECO:0000259" key="3">
    <source>
        <dbReference type="Pfam" id="PF11887"/>
    </source>
</evidence>
<dbReference type="Proteomes" id="UP001240447">
    <property type="component" value="Unassembled WGS sequence"/>
</dbReference>
<dbReference type="InterPro" id="IPR003399">
    <property type="entry name" value="Mce/MlaD"/>
</dbReference>
<keyword evidence="5" id="KW-1185">Reference proteome</keyword>
<feature type="compositionally biased region" description="Basic and acidic residues" evidence="1">
    <location>
        <begin position="372"/>
        <end position="385"/>
    </location>
</feature>
<evidence type="ECO:0000313" key="4">
    <source>
        <dbReference type="EMBL" id="MDP9821987.1"/>
    </source>
</evidence>
<accession>A0ABT9NNY9</accession>
<dbReference type="InterPro" id="IPR005693">
    <property type="entry name" value="Mce"/>
</dbReference>
<dbReference type="Pfam" id="PF11887">
    <property type="entry name" value="Mce4_CUP1"/>
    <property type="match status" value="1"/>
</dbReference>